<dbReference type="AlphaFoldDB" id="A0A371X9L5"/>
<gene>
    <name evidence="1" type="ORF">DY251_16005</name>
</gene>
<name>A0A371X9L5_9HYPH</name>
<evidence type="ECO:0000313" key="2">
    <source>
        <dbReference type="Proteomes" id="UP000262379"/>
    </source>
</evidence>
<comment type="caution">
    <text evidence="1">The sequence shown here is derived from an EMBL/GenBank/DDBJ whole genome shotgun (WGS) entry which is preliminary data.</text>
</comment>
<sequence length="152" mass="16765">MSAADDAAASSPTGVFLWYPDQAELPSPEDCKALVSRVRPSREKAEAWLWGRVPQDSELEFYLFLSQDRMEPTFSAEGDYDSGKLRLGRTVGAETAFELIPDDHPTITIKGSITAPTGSPVLTVLLRDVPSTDSPADRVTYYCRFTDEETEA</sequence>
<protein>
    <submittedName>
        <fullName evidence="1">Uncharacterized protein</fullName>
    </submittedName>
</protein>
<keyword evidence="2" id="KW-1185">Reference proteome</keyword>
<dbReference type="EMBL" id="QURN01000013">
    <property type="protein sequence ID" value="RFC65906.1"/>
    <property type="molecule type" value="Genomic_DNA"/>
</dbReference>
<organism evidence="1 2">
    <name type="scientific">Mesorhizobium denitrificans</name>
    <dbReference type="NCBI Taxonomy" id="2294114"/>
    <lineage>
        <taxon>Bacteria</taxon>
        <taxon>Pseudomonadati</taxon>
        <taxon>Pseudomonadota</taxon>
        <taxon>Alphaproteobacteria</taxon>
        <taxon>Hyphomicrobiales</taxon>
        <taxon>Phyllobacteriaceae</taxon>
        <taxon>Mesorhizobium</taxon>
    </lineage>
</organism>
<dbReference type="Proteomes" id="UP000262379">
    <property type="component" value="Unassembled WGS sequence"/>
</dbReference>
<accession>A0A371X9L5</accession>
<reference evidence="2" key="1">
    <citation type="submission" date="2018-08" db="EMBL/GenBank/DDBJ databases">
        <authorList>
            <person name="Im W.T."/>
        </authorList>
    </citation>
    <scope>NUCLEOTIDE SEQUENCE [LARGE SCALE GENOMIC DNA]</scope>
    <source>
        <strain evidence="2">LA-28</strain>
    </source>
</reference>
<evidence type="ECO:0000313" key="1">
    <source>
        <dbReference type="EMBL" id="RFC65906.1"/>
    </source>
</evidence>
<proteinExistence type="predicted"/>